<feature type="region of interest" description="Disordered" evidence="2">
    <location>
        <begin position="211"/>
        <end position="264"/>
    </location>
</feature>
<dbReference type="GO" id="GO:0006355">
    <property type="term" value="P:regulation of DNA-templated transcription"/>
    <property type="evidence" value="ECO:0007669"/>
    <property type="project" value="InterPro"/>
</dbReference>
<feature type="region of interest" description="Disordered" evidence="2">
    <location>
        <begin position="103"/>
        <end position="131"/>
    </location>
</feature>
<evidence type="ECO:0000256" key="3">
    <source>
        <dbReference type="SAM" id="Phobius"/>
    </source>
</evidence>
<feature type="compositionally biased region" description="Low complexity" evidence="2">
    <location>
        <begin position="119"/>
        <end position="131"/>
    </location>
</feature>
<dbReference type="GO" id="GO:0006281">
    <property type="term" value="P:DNA repair"/>
    <property type="evidence" value="ECO:0007669"/>
    <property type="project" value="InterPro"/>
</dbReference>
<organism evidence="6">
    <name type="scientific">bioreactor metagenome</name>
    <dbReference type="NCBI Taxonomy" id="1076179"/>
    <lineage>
        <taxon>unclassified sequences</taxon>
        <taxon>metagenomes</taxon>
        <taxon>ecological metagenomes</taxon>
    </lineage>
</organism>
<gene>
    <name evidence="6" type="ORF">SDC9_76084</name>
</gene>
<dbReference type="GO" id="GO:0003677">
    <property type="term" value="F:DNA binding"/>
    <property type="evidence" value="ECO:0007669"/>
    <property type="project" value="InterPro"/>
</dbReference>
<proteinExistence type="predicted"/>
<evidence type="ECO:0008006" key="7">
    <source>
        <dbReference type="Google" id="ProtNLM"/>
    </source>
</evidence>
<keyword evidence="3" id="KW-1133">Transmembrane helix</keyword>
<dbReference type="InterPro" id="IPR004026">
    <property type="entry name" value="Ada_DNA_repair_Zn-bd"/>
</dbReference>
<protein>
    <recommendedName>
        <fullName evidence="7">PEGA domain-containing protein</fullName>
    </recommendedName>
</protein>
<feature type="domain" description="PEGA" evidence="5">
    <location>
        <begin position="141"/>
        <end position="207"/>
    </location>
</feature>
<feature type="transmembrane region" description="Helical" evidence="3">
    <location>
        <begin position="12"/>
        <end position="34"/>
    </location>
</feature>
<reference evidence="6" key="1">
    <citation type="submission" date="2019-08" db="EMBL/GenBank/DDBJ databases">
        <authorList>
            <person name="Kucharzyk K."/>
            <person name="Murdoch R.W."/>
            <person name="Higgins S."/>
            <person name="Loffler F."/>
        </authorList>
    </citation>
    <scope>NUCLEOTIDE SEQUENCE</scope>
</reference>
<feature type="compositionally biased region" description="Low complexity" evidence="2">
    <location>
        <begin position="212"/>
        <end position="235"/>
    </location>
</feature>
<accession>A0A644YU37</accession>
<evidence type="ECO:0000259" key="4">
    <source>
        <dbReference type="Pfam" id="PF02805"/>
    </source>
</evidence>
<dbReference type="Pfam" id="PF08308">
    <property type="entry name" value="PEGA"/>
    <property type="match status" value="1"/>
</dbReference>
<name>A0A644YU37_9ZZZZ</name>
<dbReference type="EMBL" id="VSSQ01005540">
    <property type="protein sequence ID" value="MPM29544.1"/>
    <property type="molecule type" value="Genomic_DNA"/>
</dbReference>
<comment type="caution">
    <text evidence="6">The sequence shown here is derived from an EMBL/GenBank/DDBJ whole genome shotgun (WGS) entry which is preliminary data.</text>
</comment>
<dbReference type="InterPro" id="IPR035451">
    <property type="entry name" value="Ada-like_dom_sf"/>
</dbReference>
<dbReference type="AlphaFoldDB" id="A0A644YU37"/>
<feature type="domain" description="Ada DNA repair metal-binding" evidence="4">
    <location>
        <begin position="267"/>
        <end position="315"/>
    </location>
</feature>
<keyword evidence="1" id="KW-0010">Activator</keyword>
<evidence type="ECO:0000256" key="1">
    <source>
        <dbReference type="ARBA" id="ARBA00023159"/>
    </source>
</evidence>
<dbReference type="Gene3D" id="3.40.10.10">
    <property type="entry name" value="DNA Methylphosphotriester Repair Domain"/>
    <property type="match status" value="1"/>
</dbReference>
<feature type="compositionally biased region" description="Polar residues" evidence="2">
    <location>
        <begin position="103"/>
        <end position="118"/>
    </location>
</feature>
<keyword evidence="3" id="KW-0812">Transmembrane</keyword>
<dbReference type="Pfam" id="PF02805">
    <property type="entry name" value="Ada_Zn_binding"/>
    <property type="match status" value="1"/>
</dbReference>
<evidence type="ECO:0000259" key="5">
    <source>
        <dbReference type="Pfam" id="PF08308"/>
    </source>
</evidence>
<keyword evidence="3" id="KW-0472">Membrane</keyword>
<evidence type="ECO:0000256" key="2">
    <source>
        <dbReference type="SAM" id="MobiDB-lite"/>
    </source>
</evidence>
<evidence type="ECO:0000313" key="6">
    <source>
        <dbReference type="EMBL" id="MPM29544.1"/>
    </source>
</evidence>
<dbReference type="InterPro" id="IPR013229">
    <property type="entry name" value="PEGA"/>
</dbReference>
<dbReference type="GO" id="GO:0008168">
    <property type="term" value="F:methyltransferase activity"/>
    <property type="evidence" value="ECO:0007669"/>
    <property type="project" value="InterPro"/>
</dbReference>
<feature type="compositionally biased region" description="Low complexity" evidence="2">
    <location>
        <begin position="242"/>
        <end position="258"/>
    </location>
</feature>
<sequence length="317" mass="33819">MNELKPKKKKITLSAVIRYIFGLFFLLVGIVSLFDGNSEILPGIFSILIGIVSTPAIADPLESKLNVSPSAPLRVIIVFCLFMAIGATADPVEQTTDSNQEFVSAPVTSDNGTTTLSVPASTETSELTTTPEAVTTSDNIGILNIITNPTGAIVTVDGVSQGLSPVNDLSVDEGNHVIDLYLSGYNPKTLTVYVMSSDTKTIDWTFTPYVDSSPTETKTSEVTPTETPEVTPTETPKSEPAETQVTTSDSESVSTTNTGSNTIDTNSELLYASSESDVYHASWCSYVERIKPENLITFDSVQAAEKAGYRACKKCGG</sequence>
<dbReference type="SUPFAM" id="SSF57884">
    <property type="entry name" value="Ada DNA repair protein, N-terminal domain (N-Ada 10)"/>
    <property type="match status" value="1"/>
</dbReference>
<dbReference type="GO" id="GO:0008270">
    <property type="term" value="F:zinc ion binding"/>
    <property type="evidence" value="ECO:0007669"/>
    <property type="project" value="InterPro"/>
</dbReference>